<dbReference type="STRING" id="381666.H16_A1075"/>
<dbReference type="SUPFAM" id="SSF53822">
    <property type="entry name" value="Periplasmic binding protein-like I"/>
    <property type="match status" value="1"/>
</dbReference>
<dbReference type="EMBL" id="CP039287">
    <property type="protein sequence ID" value="QCC00123.1"/>
    <property type="molecule type" value="Genomic_DNA"/>
</dbReference>
<gene>
    <name evidence="3" type="primary">urtA</name>
    <name evidence="2" type="ordered locus">H16_A1075</name>
    <name evidence="3" type="ORF">E6A55_05440</name>
</gene>
<feature type="chain" id="PRO_5004174727" evidence="1">
    <location>
        <begin position="27"/>
        <end position="418"/>
    </location>
</feature>
<evidence type="ECO:0000313" key="2">
    <source>
        <dbReference type="EMBL" id="CAJ92216.1"/>
    </source>
</evidence>
<dbReference type="PANTHER" id="PTHR47628">
    <property type="match status" value="1"/>
</dbReference>
<reference evidence="2 4" key="1">
    <citation type="journal article" date="2006" name="Nat. Biotechnol.">
        <title>Genome sequence of the bioplastic-producing 'Knallgas' bacterium Ralstonia eutropha H16.</title>
        <authorList>
            <person name="Pohlmann A."/>
            <person name="Fricke W.F."/>
            <person name="Reinecke F."/>
            <person name="Kusian B."/>
            <person name="Liesegang H."/>
            <person name="Cramm R."/>
            <person name="Eitinger T."/>
            <person name="Ewering C."/>
            <person name="Potter M."/>
            <person name="Schwartz E."/>
            <person name="Strittmatter A."/>
            <person name="Voss I."/>
            <person name="Gottschalk G."/>
            <person name="Steinbuechel A."/>
            <person name="Friedrich B."/>
            <person name="Bowien B."/>
        </authorList>
    </citation>
    <scope>NUCLEOTIDE SEQUENCE [LARGE SCALE GENOMIC DNA]</scope>
    <source>
        <strain evidence="4">ATCC 17699 / DSM 428 / KCTC 22496 / NCIMB 10442 / H16 / Stanier 337</strain>
        <strain evidence="2">H16</strain>
    </source>
</reference>
<dbReference type="KEGG" id="reh:H16_A1075"/>
<evidence type="ECO:0000256" key="1">
    <source>
        <dbReference type="SAM" id="SignalP"/>
    </source>
</evidence>
<dbReference type="PROSITE" id="PS51318">
    <property type="entry name" value="TAT"/>
    <property type="match status" value="1"/>
</dbReference>
<evidence type="ECO:0000313" key="3">
    <source>
        <dbReference type="EMBL" id="QCC00123.1"/>
    </source>
</evidence>
<evidence type="ECO:0000313" key="4">
    <source>
        <dbReference type="Proteomes" id="UP000008210"/>
    </source>
</evidence>
<dbReference type="PANTHER" id="PTHR47628:SF1">
    <property type="entry name" value="ALIPHATIC AMIDASE EXPRESSION-REGULATING PROTEIN"/>
    <property type="match status" value="1"/>
</dbReference>
<dbReference type="eggNOG" id="COG0683">
    <property type="taxonomic scope" value="Bacteria"/>
</dbReference>
<dbReference type="EMBL" id="AM260479">
    <property type="protein sequence ID" value="CAJ92216.1"/>
    <property type="molecule type" value="Genomic_DNA"/>
</dbReference>
<keyword evidence="4" id="KW-1185">Reference proteome</keyword>
<dbReference type="InterPro" id="IPR006311">
    <property type="entry name" value="TAT_signal"/>
</dbReference>
<dbReference type="Proteomes" id="UP000008210">
    <property type="component" value="Chromosome 1"/>
</dbReference>
<accession>Q0KCQ5</accession>
<feature type="signal peptide" evidence="1">
    <location>
        <begin position="1"/>
        <end position="26"/>
    </location>
</feature>
<dbReference type="InterPro" id="IPR017777">
    <property type="entry name" value="ABC_urea-bd_UrtA"/>
</dbReference>
<dbReference type="Proteomes" id="UP000296079">
    <property type="component" value="Chromosome 1"/>
</dbReference>
<protein>
    <submittedName>
        <fullName evidence="2">ABC-type transporter, periplasmic component: HAAT family</fullName>
    </submittedName>
    <submittedName>
        <fullName evidence="3">Urea ABC transporter substrate-binding protein</fullName>
    </submittedName>
</protein>
<name>Q0KCQ5_CUPNH</name>
<proteinExistence type="predicted"/>
<dbReference type="Pfam" id="PF13433">
    <property type="entry name" value="Peripla_BP_5"/>
    <property type="match status" value="1"/>
</dbReference>
<sequence length="418" mass="45828">MQRRDMLKLSAIAAAAMIGTSPLAMAQSKEPIKVGILHSLSGTMAISETSLKDVALMTIDEINKSGGVLGRKLEPVVVDPASNWPLFAEKARQLITKDKVAVTFGCWTSVSRKSVLPVYEELNSLLFYPVQYEGEEMSKNVFYTGAAPNQQAIPAVEYLMSKEGGGAKRFFLLGTDYVYPRTTNKILRAFLKSKGVADKDIEEVYTPFGHSDYQTIVANIKKFSQGGKTAVISTINGDSNVPFYKELGNAGLKAKDVPVVAFSVGEEELRGIDTKPLVGHLAAWNYFMSVKNPENDAFRKQWAAWVKANNLPGGDKRVTNDPMEATYVGIHMWAQAVKKAGTTDTNKVRAAMYGQTFKAPDGFTLTMGENHHLYKPVMIGEVKGDGQFSVVWKTPKAVRAQPWSPFIAGNEGKPDKVM</sequence>
<dbReference type="NCBIfam" id="TIGR03407">
    <property type="entry name" value="urea_ABC_UrtA"/>
    <property type="match status" value="1"/>
</dbReference>
<dbReference type="RefSeq" id="WP_010809107.1">
    <property type="nucleotide sequence ID" value="NC_008313.1"/>
</dbReference>
<dbReference type="CDD" id="cd06355">
    <property type="entry name" value="PBP1_FmdD-like"/>
    <property type="match status" value="1"/>
</dbReference>
<dbReference type="AlphaFoldDB" id="Q0KCQ5"/>
<evidence type="ECO:0000313" key="5">
    <source>
        <dbReference type="Proteomes" id="UP000296079"/>
    </source>
</evidence>
<dbReference type="Gene3D" id="3.40.50.2300">
    <property type="match status" value="2"/>
</dbReference>
<reference evidence="3 5" key="2">
    <citation type="submission" date="2019-04" db="EMBL/GenBank/DDBJ databases">
        <title>Long-read de novo sequencing of Cupriavidus necator H16.</title>
        <authorList>
            <person name="Little G.T."/>
            <person name="Ehsaan M."/>
            <person name="Arenas-Lopez C."/>
            <person name="Jawed K."/>
            <person name="Winzer K."/>
            <person name="Kovacs K."/>
            <person name="Malys N."/>
            <person name="Minton N.P."/>
        </authorList>
    </citation>
    <scope>NUCLEOTIDE SEQUENCE [LARGE SCALE GENOMIC DNA]</scope>
    <source>
        <strain evidence="3 5">H16</strain>
    </source>
</reference>
<keyword evidence="1" id="KW-0732">Signal</keyword>
<organism evidence="2 4">
    <name type="scientific">Cupriavidus necator (strain ATCC 17699 / DSM 428 / KCTC 22496 / NCIMB 10442 / H16 / Stanier 337)</name>
    <name type="common">Ralstonia eutropha</name>
    <dbReference type="NCBI Taxonomy" id="381666"/>
    <lineage>
        <taxon>Bacteria</taxon>
        <taxon>Pseudomonadati</taxon>
        <taxon>Pseudomonadota</taxon>
        <taxon>Betaproteobacteria</taxon>
        <taxon>Burkholderiales</taxon>
        <taxon>Burkholderiaceae</taxon>
        <taxon>Cupriavidus</taxon>
    </lineage>
</organism>
<dbReference type="OrthoDB" id="5288800at2"/>
<dbReference type="HOGENOM" id="CLU_027128_1_1_4"/>
<dbReference type="PATRIC" id="fig|381666.6.peg.1459"/>
<dbReference type="InterPro" id="IPR028082">
    <property type="entry name" value="Peripla_BP_I"/>
</dbReference>